<dbReference type="EMBL" id="BRXU01000009">
    <property type="protein sequence ID" value="GLC54032.1"/>
    <property type="molecule type" value="Genomic_DNA"/>
</dbReference>
<keyword evidence="7" id="KW-0175">Coiled coil</keyword>
<feature type="transmembrane region" description="Helical" evidence="9">
    <location>
        <begin position="266"/>
        <end position="290"/>
    </location>
</feature>
<feature type="region of interest" description="Disordered" evidence="8">
    <location>
        <begin position="506"/>
        <end position="525"/>
    </location>
</feature>
<accession>A0A9W6BKU4</accession>
<gene>
    <name evidence="11" type="primary">PLEST001534</name>
    <name evidence="11" type="ORF">PLESTB_000816400</name>
</gene>
<comment type="caution">
    <text evidence="11">The sequence shown here is derived from an EMBL/GenBank/DDBJ whole genome shotgun (WGS) entry which is preliminary data.</text>
</comment>
<dbReference type="SMART" id="SM00100">
    <property type="entry name" value="cNMP"/>
    <property type="match status" value="1"/>
</dbReference>
<dbReference type="CDD" id="cd00038">
    <property type="entry name" value="CAP_ED"/>
    <property type="match status" value="1"/>
</dbReference>
<feature type="compositionally biased region" description="Pro residues" evidence="8">
    <location>
        <begin position="840"/>
        <end position="854"/>
    </location>
</feature>
<evidence type="ECO:0000256" key="3">
    <source>
        <dbReference type="ARBA" id="ARBA00022692"/>
    </source>
</evidence>
<keyword evidence="3 9" id="KW-0812">Transmembrane</keyword>
<keyword evidence="6 9" id="KW-0472">Membrane</keyword>
<dbReference type="InterPro" id="IPR000595">
    <property type="entry name" value="cNMP-bd_dom"/>
</dbReference>
<feature type="compositionally biased region" description="Low complexity" evidence="8">
    <location>
        <begin position="1431"/>
        <end position="1440"/>
    </location>
</feature>
<feature type="region of interest" description="Disordered" evidence="8">
    <location>
        <begin position="964"/>
        <end position="997"/>
    </location>
</feature>
<dbReference type="InterPro" id="IPR018490">
    <property type="entry name" value="cNMP-bd_dom_sf"/>
</dbReference>
<evidence type="ECO:0000256" key="4">
    <source>
        <dbReference type="ARBA" id="ARBA00022989"/>
    </source>
</evidence>
<feature type="transmembrane region" description="Helical" evidence="9">
    <location>
        <begin position="193"/>
        <end position="217"/>
    </location>
</feature>
<evidence type="ECO:0000256" key="2">
    <source>
        <dbReference type="ARBA" id="ARBA00022448"/>
    </source>
</evidence>
<keyword evidence="2" id="KW-0813">Transport</keyword>
<keyword evidence="12" id="KW-1185">Reference proteome</keyword>
<comment type="subcellular location">
    <subcellularLocation>
        <location evidence="1">Membrane</location>
        <topology evidence="1">Multi-pass membrane protein</topology>
    </subcellularLocation>
</comment>
<dbReference type="InterPro" id="IPR005821">
    <property type="entry name" value="Ion_trans_dom"/>
</dbReference>
<dbReference type="Proteomes" id="UP001165080">
    <property type="component" value="Unassembled WGS sequence"/>
</dbReference>
<dbReference type="GO" id="GO:0005249">
    <property type="term" value="F:voltage-gated potassium channel activity"/>
    <property type="evidence" value="ECO:0007669"/>
    <property type="project" value="TreeGrafter"/>
</dbReference>
<feature type="compositionally biased region" description="Low complexity" evidence="8">
    <location>
        <begin position="714"/>
        <end position="737"/>
    </location>
</feature>
<evidence type="ECO:0000313" key="12">
    <source>
        <dbReference type="Proteomes" id="UP001165080"/>
    </source>
</evidence>
<feature type="compositionally biased region" description="Polar residues" evidence="8">
    <location>
        <begin position="1713"/>
        <end position="1722"/>
    </location>
</feature>
<feature type="transmembrane region" description="Helical" evidence="9">
    <location>
        <begin position="148"/>
        <end position="172"/>
    </location>
</feature>
<dbReference type="PROSITE" id="PS50042">
    <property type="entry name" value="CNMP_BINDING_3"/>
    <property type="match status" value="1"/>
</dbReference>
<dbReference type="SUPFAM" id="SSF81324">
    <property type="entry name" value="Voltage-gated potassium channels"/>
    <property type="match status" value="1"/>
</dbReference>
<organism evidence="11 12">
    <name type="scientific">Pleodorina starrii</name>
    <dbReference type="NCBI Taxonomy" id="330485"/>
    <lineage>
        <taxon>Eukaryota</taxon>
        <taxon>Viridiplantae</taxon>
        <taxon>Chlorophyta</taxon>
        <taxon>core chlorophytes</taxon>
        <taxon>Chlorophyceae</taxon>
        <taxon>CS clade</taxon>
        <taxon>Chlamydomonadales</taxon>
        <taxon>Volvocaceae</taxon>
        <taxon>Pleodorina</taxon>
    </lineage>
</organism>
<name>A0A9W6BKU4_9CHLO</name>
<evidence type="ECO:0000259" key="10">
    <source>
        <dbReference type="PROSITE" id="PS50042"/>
    </source>
</evidence>
<feature type="region of interest" description="Disordered" evidence="8">
    <location>
        <begin position="1049"/>
        <end position="1096"/>
    </location>
</feature>
<feature type="compositionally biased region" description="Basic and acidic residues" evidence="8">
    <location>
        <begin position="1442"/>
        <end position="1461"/>
    </location>
</feature>
<dbReference type="Gene3D" id="2.60.120.10">
    <property type="entry name" value="Jelly Rolls"/>
    <property type="match status" value="1"/>
</dbReference>
<evidence type="ECO:0000256" key="6">
    <source>
        <dbReference type="ARBA" id="ARBA00023136"/>
    </source>
</evidence>
<feature type="region of interest" description="Disordered" evidence="8">
    <location>
        <begin position="1495"/>
        <end position="1517"/>
    </location>
</feature>
<dbReference type="GO" id="GO:0005886">
    <property type="term" value="C:plasma membrane"/>
    <property type="evidence" value="ECO:0007669"/>
    <property type="project" value="TreeGrafter"/>
</dbReference>
<evidence type="ECO:0000313" key="11">
    <source>
        <dbReference type="EMBL" id="GLC54032.1"/>
    </source>
</evidence>
<dbReference type="Pfam" id="PF00520">
    <property type="entry name" value="Ion_trans"/>
    <property type="match status" value="1"/>
</dbReference>
<feature type="region of interest" description="Disordered" evidence="8">
    <location>
        <begin position="542"/>
        <end position="862"/>
    </location>
</feature>
<evidence type="ECO:0000256" key="7">
    <source>
        <dbReference type="SAM" id="Coils"/>
    </source>
</evidence>
<feature type="compositionally biased region" description="Gly residues" evidence="8">
    <location>
        <begin position="610"/>
        <end position="621"/>
    </location>
</feature>
<keyword evidence="5" id="KW-0406">Ion transport</keyword>
<feature type="compositionally biased region" description="Low complexity" evidence="8">
    <location>
        <begin position="967"/>
        <end position="996"/>
    </location>
</feature>
<evidence type="ECO:0000256" key="1">
    <source>
        <dbReference type="ARBA" id="ARBA00004141"/>
    </source>
</evidence>
<feature type="domain" description="Cyclic nucleotide-binding" evidence="10">
    <location>
        <begin position="372"/>
        <end position="472"/>
    </location>
</feature>
<feature type="transmembrane region" description="Helical" evidence="9">
    <location>
        <begin position="88"/>
        <end position="108"/>
    </location>
</feature>
<keyword evidence="4 9" id="KW-1133">Transmembrane helix</keyword>
<dbReference type="PANTHER" id="PTHR10217">
    <property type="entry name" value="VOLTAGE AND LIGAND GATED POTASSIUM CHANNEL"/>
    <property type="match status" value="1"/>
</dbReference>
<dbReference type="PANTHER" id="PTHR10217:SF435">
    <property type="entry name" value="POTASSIUM VOLTAGE-GATED CHANNEL PROTEIN EAG"/>
    <property type="match status" value="1"/>
</dbReference>
<feature type="coiled-coil region" evidence="7">
    <location>
        <begin position="1148"/>
        <end position="1175"/>
    </location>
</feature>
<feature type="region of interest" description="Disordered" evidence="8">
    <location>
        <begin position="1418"/>
        <end position="1461"/>
    </location>
</feature>
<dbReference type="SUPFAM" id="SSF51206">
    <property type="entry name" value="cAMP-binding domain-like"/>
    <property type="match status" value="1"/>
</dbReference>
<dbReference type="InterPro" id="IPR050818">
    <property type="entry name" value="KCNH_animal-type"/>
</dbReference>
<evidence type="ECO:0000256" key="9">
    <source>
        <dbReference type="SAM" id="Phobius"/>
    </source>
</evidence>
<feature type="compositionally biased region" description="Low complexity" evidence="8">
    <location>
        <begin position="1084"/>
        <end position="1096"/>
    </location>
</feature>
<protein>
    <recommendedName>
        <fullName evidence="10">Cyclic nucleotide-binding domain-containing protein</fullName>
    </recommendedName>
</protein>
<feature type="compositionally biased region" description="Low complexity" evidence="8">
    <location>
        <begin position="1702"/>
        <end position="1712"/>
    </location>
</feature>
<proteinExistence type="predicted"/>
<reference evidence="11 12" key="1">
    <citation type="journal article" date="2023" name="Commun. Biol.">
        <title>Reorganization of the ancestral sex-determining regions during the evolution of trioecy in Pleodorina starrii.</title>
        <authorList>
            <person name="Takahashi K."/>
            <person name="Suzuki S."/>
            <person name="Kawai-Toyooka H."/>
            <person name="Yamamoto K."/>
            <person name="Hamaji T."/>
            <person name="Ootsuki R."/>
            <person name="Yamaguchi H."/>
            <person name="Kawachi M."/>
            <person name="Higashiyama T."/>
            <person name="Nozaki H."/>
        </authorList>
    </citation>
    <scope>NUCLEOTIDE SEQUENCE [LARGE SCALE GENOMIC DNA]</scope>
    <source>
        <strain evidence="11 12">NIES-4479</strain>
    </source>
</reference>
<dbReference type="Pfam" id="PF00027">
    <property type="entry name" value="cNMP_binding"/>
    <property type="match status" value="1"/>
</dbReference>
<dbReference type="Gene3D" id="1.10.287.70">
    <property type="match status" value="1"/>
</dbReference>
<feature type="transmembrane region" description="Helical" evidence="9">
    <location>
        <begin position="57"/>
        <end position="76"/>
    </location>
</feature>
<dbReference type="GO" id="GO:0042391">
    <property type="term" value="P:regulation of membrane potential"/>
    <property type="evidence" value="ECO:0007669"/>
    <property type="project" value="TreeGrafter"/>
</dbReference>
<evidence type="ECO:0000256" key="5">
    <source>
        <dbReference type="ARBA" id="ARBA00023065"/>
    </source>
</evidence>
<dbReference type="InterPro" id="IPR014710">
    <property type="entry name" value="RmlC-like_jellyroll"/>
</dbReference>
<sequence length="1722" mass="180337">MKFMFLRLSAATKPPRQLFGQDVTSPLFRQALRGWHLLARLLNAMLPVMDPACPVRIAWSIWVLVFVLYTAVATPLQIAFSSFHTHTLAHVLGILSTVTFNADIIVNFRTAYMTARGELVRTPTLIAAHYVTRGMFFPDLLSALPVEAVLGFVAAGGSNGYSSLYWLGLLKLPRMFLLMRHLTVLTPVRFENLVSVVRLLLTMLMVTHWAGCLWYYLYIQVPGWPWVFNIDCLGWTDWEKYQHAFYKCFLMILGDRPDAHNNVERLFSIALMSLGACLYAVVMSSMTLLVSNMWGMSSRHKQRAAMLQDALRYSGVRASDPARAKIHDYFSHMIQYDHPGPDGVSFLSELPAALHAEVLSSVFEPMLIRIQLFMFCEQPFIWRLARQLRLALFMTRGVIYDAGSVGHEMYIIWKGTVALVGPDGCMTALLCEGEHFGELGVMTSNMPRPHTAVALQPTDVMVLNRSDMNDAMRDFPDSAQLVKSRARVQLEDHEVGQAVWLAAAGARDAAQPQEQEPSTAGAPAAAAALMARTDLLSLTGADAKMQPEPPQPPSPPPSSPPPQRWPQPPPVQQLEQAVSFAPASSPVERLPAASNGGGFNCRQRSSPGGAAAGVGLPGGGAPSSSGEEQPLLSCIISAPSCLQQRPPLPPRALPWPSRGVPLGEATEQGFVAQRSETSAESSSARRRRSSWRGSDSSEDSLFTSFFRKHSGGEPAQPAPDGSQAPAAARAAQTRPLPGKAPPSREGHAAQPPLAGARAHSGSRSQEQSPAASAPRLNGQRPASQTAGHGSAASPGPPGFIGADRGAVPRLPSVDAQQQQQQQQSTWQGRLLELAESHTLHPPPQPPLQPQPRTTPPGASFTGANTCSATGMFPCGTTSAAAAAATAAAAYPLLQPLFGLATRGGLQQHAHLPPRPDGNHRQLEPAATAVQPYQARLMRGIQEALSASDRDDAAASRFAGACLRDPAADSGSSEGADSFCSRSSSSDGSAGSGVSEGETTAPQMLALPPQPFLGLDPLLAESGKGLTGAASRRRVRTVLTAAEDAGPQASVTLSGLEEGAGGRSFERRRPAPSPVASRRFKMSNRSSAVSTRVSISSNGKLPTDTGFRDCPTGTVREHSGGCLQQGWMGEHVGVFDGGGGSGSCNYARCVALEQALLQTRRQLEESQAQVAAMAEKPLMFPAIRAVLQKEVDANAAELKAKMETSLQRLLEMLLSLMARTDDVCQQAVVLEDRVRWLEEEADGFHAQSDTVAATLGIGRASAAGAGVLGAGDGPIDGLGGGMTGRSPGVMSTGQLGMLLLPLSATTESLSGGRVLGDGSAMKRSLTATNRQQSRRQRHQAAVSALDNLMAAPPDGAEARADAAAAAAAAIAPAATPRATAAAAAGADGGAVVMDRTKTIRRRVSTLFLSLMAASSSISDAAAASGGGGGFMHRQQQQQQQQQEDEHQEHPQAQLRKEPSKRGVLDRTLLSSDMDAAPLHDSSTHIPRQPFIPAGASAAADISTRGGGGGGGFPADTSARGSGGGFWPDSCDVSVRNCASTAGRRSLMRRRANAQAFAAPAAHQQLMLTTAVDLEVADLAAAAGGVGGAGRLEGGSVRNGRPVAAAAAISRVGPCSAPGYATPSAGSGGASAGTGGVWAPSLEITPLLPNQVPGDNHGGLTSPASPCAGVTAGVGGSYRQQLPSLLSIALSKGCPGGGSRDGSSRFGSRVGSGRPNSGQEADSG</sequence>
<dbReference type="OrthoDB" id="426293at2759"/>
<feature type="region of interest" description="Disordered" evidence="8">
    <location>
        <begin position="1689"/>
        <end position="1722"/>
    </location>
</feature>
<evidence type="ECO:0000256" key="8">
    <source>
        <dbReference type="SAM" id="MobiDB-lite"/>
    </source>
</evidence>
<feature type="compositionally biased region" description="Polar residues" evidence="8">
    <location>
        <begin position="761"/>
        <end position="770"/>
    </location>
</feature>
<feature type="compositionally biased region" description="Pro residues" evidence="8">
    <location>
        <begin position="547"/>
        <end position="571"/>
    </location>
</feature>